<evidence type="ECO:0000256" key="5">
    <source>
        <dbReference type="ARBA" id="ARBA00023034"/>
    </source>
</evidence>
<evidence type="ECO:0000256" key="3">
    <source>
        <dbReference type="ARBA" id="ARBA00022676"/>
    </source>
</evidence>
<dbReference type="InParanoid" id="A0A6P9EIB8"/>
<dbReference type="InterPro" id="IPR004263">
    <property type="entry name" value="Exostosin"/>
</dbReference>
<dbReference type="FunCoup" id="A0A6P9EIB8">
    <property type="interactions" value="6"/>
</dbReference>
<keyword evidence="5" id="KW-0333">Golgi apparatus</keyword>
<feature type="compositionally biased region" description="Polar residues" evidence="6">
    <location>
        <begin position="19"/>
        <end position="33"/>
    </location>
</feature>
<evidence type="ECO:0000313" key="9">
    <source>
        <dbReference type="Proteomes" id="UP000235220"/>
    </source>
</evidence>
<dbReference type="InterPro" id="IPR040911">
    <property type="entry name" value="Exostosin_GT47"/>
</dbReference>
<evidence type="ECO:0000256" key="2">
    <source>
        <dbReference type="ARBA" id="ARBA00010271"/>
    </source>
</evidence>
<protein>
    <submittedName>
        <fullName evidence="10">Probable glycosyltransferase At5g11130</fullName>
    </submittedName>
</protein>
<dbReference type="AlphaFoldDB" id="A0A6P9EIB8"/>
<keyword evidence="3" id="KW-0808">Transferase</keyword>
<dbReference type="OrthoDB" id="1924787at2759"/>
<evidence type="ECO:0000256" key="4">
    <source>
        <dbReference type="ARBA" id="ARBA00022968"/>
    </source>
</evidence>
<gene>
    <name evidence="10" type="primary">LOC109003277</name>
</gene>
<feature type="domain" description="Exostosin GT47" evidence="8">
    <location>
        <begin position="181"/>
        <end position="463"/>
    </location>
</feature>
<comment type="similarity">
    <text evidence="2">Belongs to the glycosyltransferase 47 family.</text>
</comment>
<keyword evidence="9" id="KW-1185">Reference proteome</keyword>
<keyword evidence="7" id="KW-0812">Transmembrane</keyword>
<feature type="transmembrane region" description="Helical" evidence="7">
    <location>
        <begin position="45"/>
        <end position="66"/>
    </location>
</feature>
<feature type="compositionally biased region" description="Low complexity" evidence="6">
    <location>
        <begin position="1"/>
        <end position="16"/>
    </location>
</feature>
<dbReference type="Proteomes" id="UP000235220">
    <property type="component" value="Chromosome 6"/>
</dbReference>
<name>A0A6P9EIB8_JUGRE</name>
<evidence type="ECO:0000256" key="6">
    <source>
        <dbReference type="SAM" id="MobiDB-lite"/>
    </source>
</evidence>
<dbReference type="GO" id="GO:0016757">
    <property type="term" value="F:glycosyltransferase activity"/>
    <property type="evidence" value="ECO:0007669"/>
    <property type="project" value="UniProtKB-KW"/>
</dbReference>
<dbReference type="PANTHER" id="PTHR11062:SF365">
    <property type="entry name" value="EXOSTOSIN GT47 DOMAIN-CONTAINING PROTEIN"/>
    <property type="match status" value="1"/>
</dbReference>
<dbReference type="Pfam" id="PF03016">
    <property type="entry name" value="Exostosin_GT47"/>
    <property type="match status" value="1"/>
</dbReference>
<keyword evidence="7" id="KW-0472">Membrane</keyword>
<keyword evidence="4" id="KW-0735">Signal-anchor</keyword>
<dbReference type="PANTHER" id="PTHR11062">
    <property type="entry name" value="EXOSTOSIN HEPARAN SULFATE GLYCOSYLTRANSFERASE -RELATED"/>
    <property type="match status" value="1"/>
</dbReference>
<keyword evidence="7" id="KW-1133">Transmembrane helix</keyword>
<evidence type="ECO:0000259" key="8">
    <source>
        <dbReference type="Pfam" id="PF03016"/>
    </source>
</evidence>
<dbReference type="RefSeq" id="XP_035547121.1">
    <property type="nucleotide sequence ID" value="XM_035691228.1"/>
</dbReference>
<proteinExistence type="inferred from homology"/>
<evidence type="ECO:0000256" key="1">
    <source>
        <dbReference type="ARBA" id="ARBA00004323"/>
    </source>
</evidence>
<dbReference type="KEGG" id="jre:109003277"/>
<keyword evidence="3" id="KW-0328">Glycosyltransferase</keyword>
<reference evidence="10" key="1">
    <citation type="submission" date="2025-08" db="UniProtKB">
        <authorList>
            <consortium name="RefSeq"/>
        </authorList>
    </citation>
    <scope>IDENTIFICATION</scope>
    <source>
        <tissue evidence="10">Leaves</tissue>
    </source>
</reference>
<comment type="subcellular location">
    <subcellularLocation>
        <location evidence="1">Golgi apparatus membrane</location>
        <topology evidence="1">Single-pass type II membrane protein</topology>
    </subcellularLocation>
</comment>
<organism evidence="9 10">
    <name type="scientific">Juglans regia</name>
    <name type="common">English walnut</name>
    <dbReference type="NCBI Taxonomy" id="51240"/>
    <lineage>
        <taxon>Eukaryota</taxon>
        <taxon>Viridiplantae</taxon>
        <taxon>Streptophyta</taxon>
        <taxon>Embryophyta</taxon>
        <taxon>Tracheophyta</taxon>
        <taxon>Spermatophyta</taxon>
        <taxon>Magnoliopsida</taxon>
        <taxon>eudicotyledons</taxon>
        <taxon>Gunneridae</taxon>
        <taxon>Pentapetalae</taxon>
        <taxon>rosids</taxon>
        <taxon>fabids</taxon>
        <taxon>Fagales</taxon>
        <taxon>Juglandaceae</taxon>
        <taxon>Juglans</taxon>
    </lineage>
</organism>
<sequence>MAESGSSSSLHLPSDPKSQKITAMQQTAPMSSSHQKMLTRHGCSVSILSSLCLFSVFVVFMLFGHFCGQISFSGLDLDMEKTKVTPYDDQDRPLRNGGFSTGFSLNQSGHHMVAIRKKAKLSSEQKLEQGLARARYSIRRSAASKLKLSAATLLKSDDFVPSGVIYRNPAAFYQSHKEMVKRFRVWTYKEGEPPIFHVGPMRDIYSIEGQLIDELESENSKFLAREPEEATAFFIPVSIVFIIKYIYKPCVDYSREPLQKVVKDYIHTISERYPYWNRSSGADHFMVSCHDWAPEVSANDPELFKHFIRALCNANTSEGFQITRDVSIPEVHIHNKNLDIPRLGQPPNKRLIFAFFAGGDHGKVRNLLFRHWKNNDTDIQVHEYLPKTANYSRMMGESKFCLCPSGWEVASPRVVESIHAGCIPVIISDNYVLPFSDVLDWSRFSIRIPSAKIPEMKKILQAISEEEYLAMQKRVIQVQRHFTLNRPAKPYDVIHMVLHSIWLRRLNIRLPL</sequence>
<feature type="region of interest" description="Disordered" evidence="6">
    <location>
        <begin position="1"/>
        <end position="33"/>
    </location>
</feature>
<accession>A0A6P9EIB8</accession>
<evidence type="ECO:0000313" key="10">
    <source>
        <dbReference type="RefSeq" id="XP_035547121.1"/>
    </source>
</evidence>
<evidence type="ECO:0000256" key="7">
    <source>
        <dbReference type="SAM" id="Phobius"/>
    </source>
</evidence>
<dbReference type="GeneID" id="109003277"/>
<dbReference type="GO" id="GO:0000139">
    <property type="term" value="C:Golgi membrane"/>
    <property type="evidence" value="ECO:0007669"/>
    <property type="project" value="UniProtKB-SubCell"/>
</dbReference>